<evidence type="ECO:0000313" key="5">
    <source>
        <dbReference type="EMBL" id="GBF34550.1"/>
    </source>
</evidence>
<dbReference type="InterPro" id="IPR036390">
    <property type="entry name" value="WH_DNA-bd_sf"/>
</dbReference>
<dbReference type="SMART" id="SM00345">
    <property type="entry name" value="HTH_GNTR"/>
    <property type="match status" value="1"/>
</dbReference>
<dbReference type="GO" id="GO:0003700">
    <property type="term" value="F:DNA-binding transcription factor activity"/>
    <property type="evidence" value="ECO:0007669"/>
    <property type="project" value="InterPro"/>
</dbReference>
<dbReference type="InterPro" id="IPR000524">
    <property type="entry name" value="Tscrpt_reg_HTH_GntR"/>
</dbReference>
<protein>
    <submittedName>
        <fullName evidence="5">Transcriptional regulator</fullName>
    </submittedName>
</protein>
<evidence type="ECO:0000259" key="4">
    <source>
        <dbReference type="PROSITE" id="PS50949"/>
    </source>
</evidence>
<organism evidence="5 6">
    <name type="scientific">Desulfocucumis palustris</name>
    <dbReference type="NCBI Taxonomy" id="1898651"/>
    <lineage>
        <taxon>Bacteria</taxon>
        <taxon>Bacillati</taxon>
        <taxon>Bacillota</taxon>
        <taxon>Clostridia</taxon>
        <taxon>Eubacteriales</taxon>
        <taxon>Desulfocucumaceae</taxon>
        <taxon>Desulfocucumis</taxon>
    </lineage>
</organism>
<dbReference type="SUPFAM" id="SSF46785">
    <property type="entry name" value="Winged helix' DNA-binding domain"/>
    <property type="match status" value="1"/>
</dbReference>
<dbReference type="Pfam" id="PF07729">
    <property type="entry name" value="FCD"/>
    <property type="match status" value="1"/>
</dbReference>
<gene>
    <name evidence="5" type="ORF">DCCM_3669</name>
</gene>
<dbReference type="Gene3D" id="1.10.10.10">
    <property type="entry name" value="Winged helix-like DNA-binding domain superfamily/Winged helix DNA-binding domain"/>
    <property type="match status" value="1"/>
</dbReference>
<dbReference type="SMART" id="SM00895">
    <property type="entry name" value="FCD"/>
    <property type="match status" value="1"/>
</dbReference>
<name>A0A2L2XEG5_9FIRM</name>
<dbReference type="AlphaFoldDB" id="A0A2L2XEG5"/>
<dbReference type="Proteomes" id="UP000239549">
    <property type="component" value="Unassembled WGS sequence"/>
</dbReference>
<dbReference type="PROSITE" id="PS50949">
    <property type="entry name" value="HTH_GNTR"/>
    <property type="match status" value="1"/>
</dbReference>
<dbReference type="InterPro" id="IPR011711">
    <property type="entry name" value="GntR_C"/>
</dbReference>
<evidence type="ECO:0000256" key="2">
    <source>
        <dbReference type="ARBA" id="ARBA00023125"/>
    </source>
</evidence>
<comment type="caution">
    <text evidence="5">The sequence shown here is derived from an EMBL/GenBank/DDBJ whole genome shotgun (WGS) entry which is preliminary data.</text>
</comment>
<dbReference type="PRINTS" id="PR00035">
    <property type="entry name" value="HTHGNTR"/>
</dbReference>
<evidence type="ECO:0000256" key="1">
    <source>
        <dbReference type="ARBA" id="ARBA00023015"/>
    </source>
</evidence>
<dbReference type="PANTHER" id="PTHR43537:SF5">
    <property type="entry name" value="UXU OPERON TRANSCRIPTIONAL REGULATOR"/>
    <property type="match status" value="1"/>
</dbReference>
<keyword evidence="2" id="KW-0238">DNA-binding</keyword>
<proteinExistence type="predicted"/>
<keyword evidence="6" id="KW-1185">Reference proteome</keyword>
<dbReference type="SUPFAM" id="SSF48008">
    <property type="entry name" value="GntR ligand-binding domain-like"/>
    <property type="match status" value="1"/>
</dbReference>
<dbReference type="GO" id="GO:0003677">
    <property type="term" value="F:DNA binding"/>
    <property type="evidence" value="ECO:0007669"/>
    <property type="project" value="UniProtKB-KW"/>
</dbReference>
<evidence type="ECO:0000313" key="6">
    <source>
        <dbReference type="Proteomes" id="UP000239549"/>
    </source>
</evidence>
<dbReference type="InterPro" id="IPR008920">
    <property type="entry name" value="TF_FadR/GntR_C"/>
</dbReference>
<dbReference type="Gene3D" id="1.20.120.530">
    <property type="entry name" value="GntR ligand-binding domain-like"/>
    <property type="match status" value="1"/>
</dbReference>
<feature type="domain" description="HTH gntR-type" evidence="4">
    <location>
        <begin position="12"/>
        <end position="80"/>
    </location>
</feature>
<evidence type="ECO:0000256" key="3">
    <source>
        <dbReference type="ARBA" id="ARBA00023163"/>
    </source>
</evidence>
<dbReference type="RefSeq" id="WP_104372777.1">
    <property type="nucleotide sequence ID" value="NZ_BFAV01000141.1"/>
</dbReference>
<dbReference type="OrthoDB" id="9799482at2"/>
<dbReference type="PANTHER" id="PTHR43537">
    <property type="entry name" value="TRANSCRIPTIONAL REGULATOR, GNTR FAMILY"/>
    <property type="match status" value="1"/>
</dbReference>
<sequence>MINTYFRHLKKRSLYEDVASQILNLILEEKFKTGDRLPGEREMAETLGVNRGTLREALRVLEFMRVIEKRVGEGVFVSAGAGGFGVETVIFRFMSEDGLDAAALTGAHEAVTRIEGVMAELAAQRISEGELEEIGGLQRLLEEAVETGEHFTALDKEFHLLLGRAAKSPVLLSVATTMWVIMERYAMVLFGLRENRDKCIADHGKIIEALAAGKPADSRRITEEHFLWARRALFEEEENREL</sequence>
<keyword evidence="3" id="KW-0804">Transcription</keyword>
<accession>A0A2L2XEG5</accession>
<dbReference type="CDD" id="cd07377">
    <property type="entry name" value="WHTH_GntR"/>
    <property type="match status" value="1"/>
</dbReference>
<dbReference type="EMBL" id="BFAV01000141">
    <property type="protein sequence ID" value="GBF34550.1"/>
    <property type="molecule type" value="Genomic_DNA"/>
</dbReference>
<dbReference type="InterPro" id="IPR036388">
    <property type="entry name" value="WH-like_DNA-bd_sf"/>
</dbReference>
<keyword evidence="1" id="KW-0805">Transcription regulation</keyword>
<dbReference type="Pfam" id="PF00392">
    <property type="entry name" value="GntR"/>
    <property type="match status" value="1"/>
</dbReference>
<reference evidence="6" key="1">
    <citation type="submission" date="2018-02" db="EMBL/GenBank/DDBJ databases">
        <title>Genome sequence of Desulfocucumis palustris strain NAW-5.</title>
        <authorList>
            <person name="Watanabe M."/>
            <person name="Kojima H."/>
            <person name="Fukui M."/>
        </authorList>
    </citation>
    <scope>NUCLEOTIDE SEQUENCE [LARGE SCALE GENOMIC DNA]</scope>
    <source>
        <strain evidence="6">NAW-5</strain>
    </source>
</reference>